<dbReference type="EMBL" id="JH688439">
    <property type="protein sequence ID" value="EJD33098.1"/>
    <property type="molecule type" value="Genomic_DNA"/>
</dbReference>
<evidence type="ECO:0000313" key="1">
    <source>
        <dbReference type="EMBL" id="EJD33098.1"/>
    </source>
</evidence>
<dbReference type="InParanoid" id="J0WLB0"/>
<dbReference type="Proteomes" id="UP000006514">
    <property type="component" value="Unassembled WGS sequence"/>
</dbReference>
<dbReference type="KEGG" id="adl:AURDEDRAFT_117932"/>
<reference evidence="2" key="1">
    <citation type="journal article" date="2012" name="Science">
        <title>The Paleozoic origin of enzymatic lignin decomposition reconstructed from 31 fungal genomes.</title>
        <authorList>
            <person name="Floudas D."/>
            <person name="Binder M."/>
            <person name="Riley R."/>
            <person name="Barry K."/>
            <person name="Blanchette R.A."/>
            <person name="Henrissat B."/>
            <person name="Martinez A.T."/>
            <person name="Otillar R."/>
            <person name="Spatafora J.W."/>
            <person name="Yadav J.S."/>
            <person name="Aerts A."/>
            <person name="Benoit I."/>
            <person name="Boyd A."/>
            <person name="Carlson A."/>
            <person name="Copeland A."/>
            <person name="Coutinho P.M."/>
            <person name="de Vries R.P."/>
            <person name="Ferreira P."/>
            <person name="Findley K."/>
            <person name="Foster B."/>
            <person name="Gaskell J."/>
            <person name="Glotzer D."/>
            <person name="Gorecki P."/>
            <person name="Heitman J."/>
            <person name="Hesse C."/>
            <person name="Hori C."/>
            <person name="Igarashi K."/>
            <person name="Jurgens J.A."/>
            <person name="Kallen N."/>
            <person name="Kersten P."/>
            <person name="Kohler A."/>
            <person name="Kuees U."/>
            <person name="Kumar T.K.A."/>
            <person name="Kuo A."/>
            <person name="LaButti K."/>
            <person name="Larrondo L.F."/>
            <person name="Lindquist E."/>
            <person name="Ling A."/>
            <person name="Lombard V."/>
            <person name="Lucas S."/>
            <person name="Lundell T."/>
            <person name="Martin R."/>
            <person name="McLaughlin D.J."/>
            <person name="Morgenstern I."/>
            <person name="Morin E."/>
            <person name="Murat C."/>
            <person name="Nagy L.G."/>
            <person name="Nolan M."/>
            <person name="Ohm R.A."/>
            <person name="Patyshakuliyeva A."/>
            <person name="Rokas A."/>
            <person name="Ruiz-Duenas F.J."/>
            <person name="Sabat G."/>
            <person name="Salamov A."/>
            <person name="Samejima M."/>
            <person name="Schmutz J."/>
            <person name="Slot J.C."/>
            <person name="St John F."/>
            <person name="Stenlid J."/>
            <person name="Sun H."/>
            <person name="Sun S."/>
            <person name="Syed K."/>
            <person name="Tsang A."/>
            <person name="Wiebenga A."/>
            <person name="Young D."/>
            <person name="Pisabarro A."/>
            <person name="Eastwood D.C."/>
            <person name="Martin F."/>
            <person name="Cullen D."/>
            <person name="Grigoriev I.V."/>
            <person name="Hibbett D.S."/>
        </authorList>
    </citation>
    <scope>NUCLEOTIDE SEQUENCE [LARGE SCALE GENOMIC DNA]</scope>
    <source>
        <strain evidence="2">TFB10046</strain>
    </source>
</reference>
<gene>
    <name evidence="1" type="ORF">AURDEDRAFT_117932</name>
</gene>
<name>J0WLB0_AURST</name>
<keyword evidence="2" id="KW-1185">Reference proteome</keyword>
<proteinExistence type="predicted"/>
<dbReference type="AlphaFoldDB" id="J0WLB0"/>
<evidence type="ECO:0000313" key="2">
    <source>
        <dbReference type="Proteomes" id="UP000006514"/>
    </source>
</evidence>
<accession>J0WLB0</accession>
<organism evidence="1 2">
    <name type="scientific">Auricularia subglabra (strain TFB-10046 / SS5)</name>
    <name type="common">White-rot fungus</name>
    <name type="synonym">Auricularia delicata (strain TFB10046)</name>
    <dbReference type="NCBI Taxonomy" id="717982"/>
    <lineage>
        <taxon>Eukaryota</taxon>
        <taxon>Fungi</taxon>
        <taxon>Dikarya</taxon>
        <taxon>Basidiomycota</taxon>
        <taxon>Agaricomycotina</taxon>
        <taxon>Agaricomycetes</taxon>
        <taxon>Auriculariales</taxon>
        <taxon>Auriculariaceae</taxon>
        <taxon>Auricularia</taxon>
    </lineage>
</organism>
<protein>
    <submittedName>
        <fullName evidence="1">Uncharacterized protein</fullName>
    </submittedName>
</protein>
<sequence length="71" mass="7772">MSLPVSRIASPSRRADESALVPGGLTTQSWMESIASPMLYFSLAERDLFDALALWISHPRGSRTLADHRGS</sequence>